<comment type="caution">
    <text evidence="2">The sequence shown here is derived from an EMBL/GenBank/DDBJ whole genome shotgun (WGS) entry which is preliminary data.</text>
</comment>
<feature type="region of interest" description="Disordered" evidence="1">
    <location>
        <begin position="18"/>
        <end position="37"/>
    </location>
</feature>
<dbReference type="AlphaFoldDB" id="A0AA35R4E1"/>
<feature type="compositionally biased region" description="Low complexity" evidence="1">
    <location>
        <begin position="26"/>
        <end position="35"/>
    </location>
</feature>
<dbReference type="SUPFAM" id="SSF48452">
    <property type="entry name" value="TPR-like"/>
    <property type="match status" value="1"/>
</dbReference>
<reference evidence="2" key="1">
    <citation type="submission" date="2023-03" db="EMBL/GenBank/DDBJ databases">
        <authorList>
            <person name="Steffen K."/>
            <person name="Cardenas P."/>
        </authorList>
    </citation>
    <scope>NUCLEOTIDE SEQUENCE</scope>
</reference>
<dbReference type="SUPFAM" id="SSF52540">
    <property type="entry name" value="P-loop containing nucleoside triphosphate hydrolases"/>
    <property type="match status" value="1"/>
</dbReference>
<organism evidence="2 3">
    <name type="scientific">Geodia barretti</name>
    <name type="common">Barrett's horny sponge</name>
    <dbReference type="NCBI Taxonomy" id="519541"/>
    <lineage>
        <taxon>Eukaryota</taxon>
        <taxon>Metazoa</taxon>
        <taxon>Porifera</taxon>
        <taxon>Demospongiae</taxon>
        <taxon>Heteroscleromorpha</taxon>
        <taxon>Tetractinellida</taxon>
        <taxon>Astrophorina</taxon>
        <taxon>Geodiidae</taxon>
        <taxon>Geodia</taxon>
    </lineage>
</organism>
<dbReference type="Gene3D" id="3.40.50.300">
    <property type="entry name" value="P-loop containing nucleotide triphosphate hydrolases"/>
    <property type="match status" value="1"/>
</dbReference>
<dbReference type="Proteomes" id="UP001174909">
    <property type="component" value="Unassembled WGS sequence"/>
</dbReference>
<evidence type="ECO:0000256" key="1">
    <source>
        <dbReference type="SAM" id="MobiDB-lite"/>
    </source>
</evidence>
<evidence type="ECO:0000313" key="3">
    <source>
        <dbReference type="Proteomes" id="UP001174909"/>
    </source>
</evidence>
<dbReference type="Pfam" id="PF13374">
    <property type="entry name" value="TPR_10"/>
    <property type="match status" value="1"/>
</dbReference>
<evidence type="ECO:0000313" key="2">
    <source>
        <dbReference type="EMBL" id="CAI8003753.1"/>
    </source>
</evidence>
<dbReference type="InterPro" id="IPR011990">
    <property type="entry name" value="TPR-like_helical_dom_sf"/>
</dbReference>
<accession>A0AA35R4E1</accession>
<keyword evidence="3" id="KW-1185">Reference proteome</keyword>
<dbReference type="Gene3D" id="1.25.40.10">
    <property type="entry name" value="Tetratricopeptide repeat domain"/>
    <property type="match status" value="1"/>
</dbReference>
<protein>
    <submittedName>
        <fullName evidence="2">Uncharacterized protein</fullName>
    </submittedName>
</protein>
<dbReference type="InterPro" id="IPR027417">
    <property type="entry name" value="P-loop_NTPase"/>
</dbReference>
<proteinExistence type="predicted"/>
<sequence length="851" mass="93897">MRRAVRLTAWPAARATRPNKVHNTFSPTPSSRPSSAHLSMSSLAPGSLYRKTVDYFNSYPFVKYSLLLCGVVLGGSLAFESYSKHKKKLLPQILSLPPRVAHRTQPRPGELRRLREVWRDTRGRGEGVVYVVGPPGSGKTELVCQYGQQFIQQTINLMYRFRICKPAVLCLDGSSGTQLKLSLQEAATCLGISEVDTRPVGGEEGQDVLVLAKAVETKLRANGVPWLIVVDNLTQETWPVFGSVFHSRDLVNWDWRVGHVIVTCRQPPPEVGGAVLPISDSLEKDEGLALLQSLSPSTRFSSADSAILSHLLASSPLNLSLAASTVNIYSASMEREGSPRSTSALEEYLDILAEQVSTSSDRFPPSPNPMTRTCLKLYVEAAATDPRALHTFDLLGSLSPSHPVPASLLDHHLSSSSSSSFYRLPPLAPPVLPTLPQPQDTSFWAQLKMLLPFGHKAPPPSSPLASFDRLHHLRDSPILSFKKYSSEGFELVQLHPLAREELSRQLLNRTVPRLERAHLEEAREVFRNTAWFRNYRTFDETGALVQYHRTMPGVGGAGVMTREEFQSSPMATDLQYSDYLHTVSHNHRVSSSIISQLKILDDGFASLQFCRYVEPHLSHLLSQPSLSDSDRVMCQYGLASVASVLSAPRARTLYQSVLEDQRRVLGVNHPAVARTLTDMAGLVFAGEDVEGAQDLLETTLKIYSSLQLKSLSSEVKIDQALALASLAVVVSCRGEKRRSRNLLEEALSLYQTMPESGEVTVYQRRLVASTLTDLSQAYLGLGQIVLALKYVELAMLAMPNVYPEGNSETVRALTVAGAVYALLGDKRESQRVGQEAGKEKARLEKQHLVFM</sequence>
<gene>
    <name evidence="2" type="ORF">GBAR_LOCUS3755</name>
</gene>
<name>A0AA35R4E1_GEOBA</name>
<dbReference type="EMBL" id="CASHTH010000538">
    <property type="protein sequence ID" value="CAI8003753.1"/>
    <property type="molecule type" value="Genomic_DNA"/>
</dbReference>